<dbReference type="InterPro" id="IPR000595">
    <property type="entry name" value="cNMP-bd_dom"/>
</dbReference>
<dbReference type="Gene3D" id="2.60.120.10">
    <property type="entry name" value="Jelly Rolls"/>
    <property type="match status" value="1"/>
</dbReference>
<evidence type="ECO:0000259" key="5">
    <source>
        <dbReference type="PROSITE" id="PS51063"/>
    </source>
</evidence>
<dbReference type="PROSITE" id="PS51063">
    <property type="entry name" value="HTH_CRP_2"/>
    <property type="match status" value="1"/>
</dbReference>
<dbReference type="PROSITE" id="PS50042">
    <property type="entry name" value="CNMP_BINDING_3"/>
    <property type="match status" value="1"/>
</dbReference>
<dbReference type="Gene3D" id="1.10.10.10">
    <property type="entry name" value="Winged helix-like DNA-binding domain superfamily/Winged helix DNA-binding domain"/>
    <property type="match status" value="1"/>
</dbReference>
<keyword evidence="1" id="KW-0805">Transcription regulation</keyword>
<evidence type="ECO:0000256" key="3">
    <source>
        <dbReference type="ARBA" id="ARBA00023163"/>
    </source>
</evidence>
<dbReference type="PANTHER" id="PTHR24567">
    <property type="entry name" value="CRP FAMILY TRANSCRIPTIONAL REGULATORY PROTEIN"/>
    <property type="match status" value="1"/>
</dbReference>
<organism evidence="6 7">
    <name type="scientific">Mesotoga prima</name>
    <dbReference type="NCBI Taxonomy" id="1184387"/>
    <lineage>
        <taxon>Bacteria</taxon>
        <taxon>Thermotogati</taxon>
        <taxon>Thermotogota</taxon>
        <taxon>Thermotogae</taxon>
        <taxon>Kosmotogales</taxon>
        <taxon>Kosmotogaceae</taxon>
        <taxon>Mesotoga</taxon>
    </lineage>
</organism>
<gene>
    <name evidence="6" type="ORF">XD94_1646</name>
</gene>
<accession>A0A101HLR2</accession>
<dbReference type="Pfam" id="PF00027">
    <property type="entry name" value="cNMP_binding"/>
    <property type="match status" value="1"/>
</dbReference>
<dbReference type="GO" id="GO:0003700">
    <property type="term" value="F:DNA-binding transcription factor activity"/>
    <property type="evidence" value="ECO:0007669"/>
    <property type="project" value="TreeGrafter"/>
</dbReference>
<protein>
    <submittedName>
        <fullName evidence="6">Putative transcriptional regulator</fullName>
    </submittedName>
</protein>
<dbReference type="GO" id="GO:0003677">
    <property type="term" value="F:DNA binding"/>
    <property type="evidence" value="ECO:0007669"/>
    <property type="project" value="UniProtKB-KW"/>
</dbReference>
<dbReference type="SMART" id="SM00419">
    <property type="entry name" value="HTH_CRP"/>
    <property type="match status" value="1"/>
</dbReference>
<evidence type="ECO:0000313" key="7">
    <source>
        <dbReference type="Proteomes" id="UP000054092"/>
    </source>
</evidence>
<feature type="domain" description="Cyclic nucleotide-binding" evidence="4">
    <location>
        <begin position="29"/>
        <end position="149"/>
    </location>
</feature>
<dbReference type="SUPFAM" id="SSF51206">
    <property type="entry name" value="cAMP-binding domain-like"/>
    <property type="match status" value="1"/>
</dbReference>
<keyword evidence="2" id="KW-0238">DNA-binding</keyword>
<dbReference type="GO" id="GO:0005829">
    <property type="term" value="C:cytosol"/>
    <property type="evidence" value="ECO:0007669"/>
    <property type="project" value="TreeGrafter"/>
</dbReference>
<dbReference type="InterPro" id="IPR014710">
    <property type="entry name" value="RmlC-like_jellyroll"/>
</dbReference>
<dbReference type="Pfam" id="PF13545">
    <property type="entry name" value="HTH_Crp_2"/>
    <property type="match status" value="1"/>
</dbReference>
<sequence length="235" mass="26763">MKSKNLSNLKTTTGSKQLMKLTLISKLDIFRDLSDEEVEQVEAMVRMTYCKAGHVFFSPDEKVEVLYMLKKGKVQIYTINQDGRRLIIDTLGPGTFFGEMSLTAQSMQESFAEAIEDSLICVLGRSDIEALIMYKPIVAIRLLDIVSQRLRLTRLRLEETVLQSATIRVCSTLLRLSQDSLIIRITHQELADTTGLFRETVTTILDELQLSGILELSRKKISIKDRSELQRITEM</sequence>
<feature type="domain" description="HTH crp-type" evidence="5">
    <location>
        <begin position="163"/>
        <end position="227"/>
    </location>
</feature>
<dbReference type="CDD" id="cd00038">
    <property type="entry name" value="CAP_ED"/>
    <property type="match status" value="1"/>
</dbReference>
<dbReference type="Proteomes" id="UP000054092">
    <property type="component" value="Unassembled WGS sequence"/>
</dbReference>
<dbReference type="SUPFAM" id="SSF46785">
    <property type="entry name" value="Winged helix' DNA-binding domain"/>
    <property type="match status" value="1"/>
</dbReference>
<dbReference type="InterPro" id="IPR036390">
    <property type="entry name" value="WH_DNA-bd_sf"/>
</dbReference>
<dbReference type="AlphaFoldDB" id="A0A101HLR2"/>
<dbReference type="InterPro" id="IPR050397">
    <property type="entry name" value="Env_Response_Regulators"/>
</dbReference>
<dbReference type="PANTHER" id="PTHR24567:SF74">
    <property type="entry name" value="HTH-TYPE TRANSCRIPTIONAL REGULATOR ARCR"/>
    <property type="match status" value="1"/>
</dbReference>
<dbReference type="SMART" id="SM00100">
    <property type="entry name" value="cNMP"/>
    <property type="match status" value="1"/>
</dbReference>
<evidence type="ECO:0000256" key="2">
    <source>
        <dbReference type="ARBA" id="ARBA00023125"/>
    </source>
</evidence>
<dbReference type="InterPro" id="IPR018490">
    <property type="entry name" value="cNMP-bd_dom_sf"/>
</dbReference>
<evidence type="ECO:0000256" key="1">
    <source>
        <dbReference type="ARBA" id="ARBA00023015"/>
    </source>
</evidence>
<name>A0A101HLR2_9BACT</name>
<dbReference type="EMBL" id="LGGP01000348">
    <property type="protein sequence ID" value="KUK78750.1"/>
    <property type="molecule type" value="Genomic_DNA"/>
</dbReference>
<dbReference type="InterPro" id="IPR036388">
    <property type="entry name" value="WH-like_DNA-bd_sf"/>
</dbReference>
<reference evidence="7" key="1">
    <citation type="journal article" date="2015" name="MBio">
        <title>Genome-Resolved Metagenomic Analysis Reveals Roles for Candidate Phyla and Other Microbial Community Members in Biogeochemical Transformations in Oil Reservoirs.</title>
        <authorList>
            <person name="Hu P."/>
            <person name="Tom L."/>
            <person name="Singh A."/>
            <person name="Thomas B.C."/>
            <person name="Baker B.J."/>
            <person name="Piceno Y.M."/>
            <person name="Andersen G.L."/>
            <person name="Banfield J.F."/>
        </authorList>
    </citation>
    <scope>NUCLEOTIDE SEQUENCE [LARGE SCALE GENOMIC DNA]</scope>
</reference>
<evidence type="ECO:0000313" key="6">
    <source>
        <dbReference type="EMBL" id="KUK78750.1"/>
    </source>
</evidence>
<keyword evidence="3" id="KW-0804">Transcription</keyword>
<dbReference type="InterPro" id="IPR012318">
    <property type="entry name" value="HTH_CRP"/>
</dbReference>
<comment type="caution">
    <text evidence="6">The sequence shown here is derived from an EMBL/GenBank/DDBJ whole genome shotgun (WGS) entry which is preliminary data.</text>
</comment>
<evidence type="ECO:0000259" key="4">
    <source>
        <dbReference type="PROSITE" id="PS50042"/>
    </source>
</evidence>
<proteinExistence type="predicted"/>
<dbReference type="PATRIC" id="fig|1184387.3.peg.31"/>